<reference evidence="3" key="1">
    <citation type="submission" date="2016-06" db="EMBL/GenBank/DDBJ databases">
        <authorList>
            <person name="Sutton G."/>
            <person name="Brinkac L."/>
            <person name="Sanka R."/>
            <person name="Adams M."/>
            <person name="Lau E."/>
            <person name="Garcia-Basteiro A."/>
            <person name="Lopez-Varela E."/>
            <person name="Palencia S."/>
        </authorList>
    </citation>
    <scope>NUCLEOTIDE SEQUENCE [LARGE SCALE GENOMIC DNA]</scope>
    <source>
        <strain evidence="3">1274684.2</strain>
    </source>
</reference>
<keyword evidence="1" id="KW-0472">Membrane</keyword>
<evidence type="ECO:0008006" key="4">
    <source>
        <dbReference type="Google" id="ProtNLM"/>
    </source>
</evidence>
<evidence type="ECO:0000313" key="2">
    <source>
        <dbReference type="EMBL" id="OBK85000.1"/>
    </source>
</evidence>
<keyword evidence="1" id="KW-0812">Transmembrane</keyword>
<dbReference type="Proteomes" id="UP000093759">
    <property type="component" value="Unassembled WGS sequence"/>
</dbReference>
<feature type="transmembrane region" description="Helical" evidence="1">
    <location>
        <begin position="49"/>
        <end position="69"/>
    </location>
</feature>
<feature type="transmembrane region" description="Helical" evidence="1">
    <location>
        <begin position="81"/>
        <end position="101"/>
    </location>
</feature>
<keyword evidence="1" id="KW-1133">Transmembrane helix</keyword>
<evidence type="ECO:0000313" key="3">
    <source>
        <dbReference type="Proteomes" id="UP000093759"/>
    </source>
</evidence>
<evidence type="ECO:0000256" key="1">
    <source>
        <dbReference type="SAM" id="Phobius"/>
    </source>
</evidence>
<accession>A0A1A3TQS0</accession>
<feature type="transmembrane region" description="Helical" evidence="1">
    <location>
        <begin position="121"/>
        <end position="138"/>
    </location>
</feature>
<proteinExistence type="predicted"/>
<organism evidence="2 3">
    <name type="scientific">Mycolicibacter sinensis (strain JDM601)</name>
    <name type="common">Mycobacterium sinense</name>
    <dbReference type="NCBI Taxonomy" id="875328"/>
    <lineage>
        <taxon>Bacteria</taxon>
        <taxon>Bacillati</taxon>
        <taxon>Actinomycetota</taxon>
        <taxon>Actinomycetes</taxon>
        <taxon>Mycobacteriales</taxon>
        <taxon>Mycobacteriaceae</taxon>
        <taxon>Mycolicibacter</taxon>
    </lineage>
</organism>
<dbReference type="RefSeq" id="WP_065025537.1">
    <property type="nucleotide sequence ID" value="NZ_LZMF01000116.1"/>
</dbReference>
<sequence length="141" mass="15288">MNTAAKIRCGVYAAISVVALVATWSQNLAYEFGDVFPQFLLDTTVTPAARSITADIVLLFLAAAILMVLEARRHNVRFVWAYIAGGFLIAISVTFPLFLIARERRLAAEGSETPRLGLTDTALLAVLTLALAGTAFWVDTR</sequence>
<protein>
    <recommendedName>
        <fullName evidence="4">DUF2834 domain-containing protein</fullName>
    </recommendedName>
</protein>
<name>A0A1A3TQS0_MYCSD</name>
<dbReference type="Pfam" id="PF11196">
    <property type="entry name" value="DUF2834"/>
    <property type="match status" value="1"/>
</dbReference>
<gene>
    <name evidence="2" type="ORF">A5648_07895</name>
</gene>
<dbReference type="EMBL" id="LZMF01000116">
    <property type="protein sequence ID" value="OBK85000.1"/>
    <property type="molecule type" value="Genomic_DNA"/>
</dbReference>
<comment type="caution">
    <text evidence="2">The sequence shown here is derived from an EMBL/GenBank/DDBJ whole genome shotgun (WGS) entry which is preliminary data.</text>
</comment>
<dbReference type="AlphaFoldDB" id="A0A1A3TQS0"/>
<dbReference type="InterPro" id="IPR021362">
    <property type="entry name" value="DUF2834"/>
</dbReference>